<organism evidence="2 3">
    <name type="scientific">Cochliobolus heterostrophus (strain C5 / ATCC 48332 / race O)</name>
    <name type="common">Southern corn leaf blight fungus</name>
    <name type="synonym">Bipolaris maydis</name>
    <dbReference type="NCBI Taxonomy" id="701091"/>
    <lineage>
        <taxon>Eukaryota</taxon>
        <taxon>Fungi</taxon>
        <taxon>Dikarya</taxon>
        <taxon>Ascomycota</taxon>
        <taxon>Pezizomycotina</taxon>
        <taxon>Dothideomycetes</taxon>
        <taxon>Pleosporomycetidae</taxon>
        <taxon>Pleosporales</taxon>
        <taxon>Pleosporineae</taxon>
        <taxon>Pleosporaceae</taxon>
        <taxon>Bipolaris</taxon>
    </lineage>
</organism>
<accession>M2TJC0</accession>
<proteinExistence type="predicted"/>
<sequence>MPNHSTTPENCFPCMNPKSGTDSDSNSLDRYFGGEFLSISESFGDATDSDYDGDDEDDKGDDESDDEMLSDEMLFDNGSSVSARRLTNLSTVRSNPESVAKLRNTHVAVSLYDVVSPSILR</sequence>
<dbReference type="OrthoDB" id="10505190at2759"/>
<dbReference type="Proteomes" id="UP000016936">
    <property type="component" value="Unassembled WGS sequence"/>
</dbReference>
<feature type="compositionally biased region" description="Acidic residues" evidence="1">
    <location>
        <begin position="47"/>
        <end position="74"/>
    </location>
</feature>
<dbReference type="EMBL" id="KB445569">
    <property type="protein sequence ID" value="EMD97525.1"/>
    <property type="molecule type" value="Genomic_DNA"/>
</dbReference>
<dbReference type="HOGENOM" id="CLU_139259_0_0_1"/>
<name>M2TJC0_COCH5</name>
<feature type="region of interest" description="Disordered" evidence="1">
    <location>
        <begin position="1"/>
        <end position="27"/>
    </location>
</feature>
<dbReference type="OMA" id="ENCSSCM"/>
<evidence type="ECO:0000313" key="3">
    <source>
        <dbReference type="Proteomes" id="UP000016936"/>
    </source>
</evidence>
<reference evidence="2 3" key="1">
    <citation type="journal article" date="2012" name="PLoS Pathog.">
        <title>Diverse lifestyles and strategies of plant pathogenesis encoded in the genomes of eighteen Dothideomycetes fungi.</title>
        <authorList>
            <person name="Ohm R.A."/>
            <person name="Feau N."/>
            <person name="Henrissat B."/>
            <person name="Schoch C.L."/>
            <person name="Horwitz B.A."/>
            <person name="Barry K.W."/>
            <person name="Condon B.J."/>
            <person name="Copeland A.C."/>
            <person name="Dhillon B."/>
            <person name="Glaser F."/>
            <person name="Hesse C.N."/>
            <person name="Kosti I."/>
            <person name="LaButti K."/>
            <person name="Lindquist E.A."/>
            <person name="Lucas S."/>
            <person name="Salamov A.A."/>
            <person name="Bradshaw R.E."/>
            <person name="Ciuffetti L."/>
            <person name="Hamelin R.C."/>
            <person name="Kema G.H.J."/>
            <person name="Lawrence C."/>
            <person name="Scott J.A."/>
            <person name="Spatafora J.W."/>
            <person name="Turgeon B.G."/>
            <person name="de Wit P.J.G.M."/>
            <person name="Zhong S."/>
            <person name="Goodwin S.B."/>
            <person name="Grigoriev I.V."/>
        </authorList>
    </citation>
    <scope>NUCLEOTIDE SEQUENCE [LARGE SCALE GENOMIC DNA]</scope>
    <source>
        <strain evidence="3">C5 / ATCC 48332 / race O</strain>
    </source>
</reference>
<feature type="compositionally biased region" description="Polar residues" evidence="1">
    <location>
        <begin position="18"/>
        <end position="27"/>
    </location>
</feature>
<evidence type="ECO:0000256" key="1">
    <source>
        <dbReference type="SAM" id="MobiDB-lite"/>
    </source>
</evidence>
<keyword evidence="3" id="KW-1185">Reference proteome</keyword>
<protein>
    <submittedName>
        <fullName evidence="2">Uncharacterized protein</fullName>
    </submittedName>
</protein>
<evidence type="ECO:0000313" key="2">
    <source>
        <dbReference type="EMBL" id="EMD97525.1"/>
    </source>
</evidence>
<gene>
    <name evidence="2" type="ORF">COCHEDRAFT_1087139</name>
</gene>
<feature type="region of interest" description="Disordered" evidence="1">
    <location>
        <begin position="41"/>
        <end position="79"/>
    </location>
</feature>
<dbReference type="AlphaFoldDB" id="M2TJC0"/>
<reference evidence="3" key="2">
    <citation type="journal article" date="2013" name="PLoS Genet.">
        <title>Comparative genome structure, secondary metabolite, and effector coding capacity across Cochliobolus pathogens.</title>
        <authorList>
            <person name="Condon B.J."/>
            <person name="Leng Y."/>
            <person name="Wu D."/>
            <person name="Bushley K.E."/>
            <person name="Ohm R.A."/>
            <person name="Otillar R."/>
            <person name="Martin J."/>
            <person name="Schackwitz W."/>
            <person name="Grimwood J."/>
            <person name="MohdZainudin N."/>
            <person name="Xue C."/>
            <person name="Wang R."/>
            <person name="Manning V.A."/>
            <person name="Dhillon B."/>
            <person name="Tu Z.J."/>
            <person name="Steffenson B.J."/>
            <person name="Salamov A."/>
            <person name="Sun H."/>
            <person name="Lowry S."/>
            <person name="LaButti K."/>
            <person name="Han J."/>
            <person name="Copeland A."/>
            <person name="Lindquist E."/>
            <person name="Barry K."/>
            <person name="Schmutz J."/>
            <person name="Baker S.E."/>
            <person name="Ciuffetti L.M."/>
            <person name="Grigoriev I.V."/>
            <person name="Zhong S."/>
            <person name="Turgeon B.G."/>
        </authorList>
    </citation>
    <scope>NUCLEOTIDE SEQUENCE [LARGE SCALE GENOMIC DNA]</scope>
    <source>
        <strain evidence="3">C5 / ATCC 48332 / race O</strain>
    </source>
</reference>